<comment type="caution">
    <text evidence="1">The sequence shown here is derived from an EMBL/GenBank/DDBJ whole genome shotgun (WGS) entry which is preliminary data.</text>
</comment>
<protein>
    <submittedName>
        <fullName evidence="1">Uncharacterized protein</fullName>
    </submittedName>
</protein>
<name>A0A8T1X3Y2_9STRA</name>
<keyword evidence="2" id="KW-1185">Reference proteome</keyword>
<evidence type="ECO:0000313" key="2">
    <source>
        <dbReference type="Proteomes" id="UP000693981"/>
    </source>
</evidence>
<evidence type="ECO:0000313" key="1">
    <source>
        <dbReference type="EMBL" id="KAG7400301.1"/>
    </source>
</evidence>
<reference evidence="1" key="1">
    <citation type="submission" date="2021-02" db="EMBL/GenBank/DDBJ databases">
        <authorList>
            <person name="Palmer J.M."/>
        </authorList>
    </citation>
    <scope>NUCLEOTIDE SEQUENCE</scope>
    <source>
        <strain evidence="1">SCRP23</strain>
    </source>
</reference>
<accession>A0A8T1X3Y2</accession>
<dbReference type="AlphaFoldDB" id="A0A8T1X3Y2"/>
<dbReference type="EMBL" id="JAGDFL010000033">
    <property type="protein sequence ID" value="KAG7400301.1"/>
    <property type="molecule type" value="Genomic_DNA"/>
</dbReference>
<sequence length="302" mass="33717">MTSPYLRSDAAVARFLSESGDEAAWESAKKMTAVMDNAGVGHMRWLQRILCEHIAESPESEISTFRRHIEQRERLLTELASCAKRLSDKSSGSFEVRNDASLVGLLDKATATINSWSQVERFQPGIYELILLEKTKYLLHQATGMKQLLLKRERGMIAEASPDPTPAPTPEPSSGFSVASFTSAASSAASRLMNVVEPPLLSIEEQRRRGRHTSDLITRALVAEEMKRFRSETTKALEIIMDQLSCAEAQITKRAGAIWREYLKTSPADPQYQGAFRLGIEYAAIFRRRILMLCHDNIAVAA</sequence>
<proteinExistence type="predicted"/>
<gene>
    <name evidence="1" type="ORF">PHYBOEH_006241</name>
</gene>
<dbReference type="Proteomes" id="UP000693981">
    <property type="component" value="Unassembled WGS sequence"/>
</dbReference>
<organism evidence="1 2">
    <name type="scientific">Phytophthora boehmeriae</name>
    <dbReference type="NCBI Taxonomy" id="109152"/>
    <lineage>
        <taxon>Eukaryota</taxon>
        <taxon>Sar</taxon>
        <taxon>Stramenopiles</taxon>
        <taxon>Oomycota</taxon>
        <taxon>Peronosporomycetes</taxon>
        <taxon>Peronosporales</taxon>
        <taxon>Peronosporaceae</taxon>
        <taxon>Phytophthora</taxon>
    </lineage>
</organism>
<dbReference type="OrthoDB" id="5227681at2759"/>